<dbReference type="AlphaFoldDB" id="A0A842HNL6"/>
<keyword evidence="4" id="KW-0804">Transcription</keyword>
<keyword evidence="7" id="KW-1185">Reference proteome</keyword>
<dbReference type="PROSITE" id="PS50937">
    <property type="entry name" value="HTH_MERR_2"/>
    <property type="match status" value="1"/>
</dbReference>
<protein>
    <submittedName>
        <fullName evidence="6">MerR family transcriptional regulator</fullName>
    </submittedName>
</protein>
<evidence type="ECO:0000256" key="2">
    <source>
        <dbReference type="ARBA" id="ARBA00023015"/>
    </source>
</evidence>
<dbReference type="PANTHER" id="PTHR30204:SF69">
    <property type="entry name" value="MERR-FAMILY TRANSCRIPTIONAL REGULATOR"/>
    <property type="match status" value="1"/>
</dbReference>
<gene>
    <name evidence="6" type="ORF">GTU67_08110</name>
</gene>
<proteinExistence type="predicted"/>
<dbReference type="EMBL" id="JACJUU010000005">
    <property type="protein sequence ID" value="MBC2769873.1"/>
    <property type="molecule type" value="Genomic_DNA"/>
</dbReference>
<evidence type="ECO:0000259" key="5">
    <source>
        <dbReference type="PROSITE" id="PS50937"/>
    </source>
</evidence>
<keyword evidence="2" id="KW-0805">Transcription regulation</keyword>
<dbReference type="InterPro" id="IPR009061">
    <property type="entry name" value="DNA-bd_dom_put_sf"/>
</dbReference>
<dbReference type="Gene3D" id="1.10.1660.10">
    <property type="match status" value="1"/>
</dbReference>
<keyword evidence="3" id="KW-0238">DNA-binding</keyword>
<reference evidence="6 7" key="1">
    <citation type="submission" date="2020-08" db="EMBL/GenBank/DDBJ databases">
        <title>Paraeoetvoesia sp. YC-7-48 draft genome sequence.</title>
        <authorList>
            <person name="Yao L."/>
        </authorList>
    </citation>
    <scope>NUCLEOTIDE SEQUENCE [LARGE SCALE GENOMIC DNA]</scope>
    <source>
        <strain evidence="7">YC-7-48</strain>
    </source>
</reference>
<dbReference type="RefSeq" id="WP_185779591.1">
    <property type="nucleotide sequence ID" value="NZ_JACJUU010000005.1"/>
</dbReference>
<dbReference type="GO" id="GO:0003677">
    <property type="term" value="F:DNA binding"/>
    <property type="evidence" value="ECO:0007669"/>
    <property type="project" value="UniProtKB-KW"/>
</dbReference>
<evidence type="ECO:0000256" key="1">
    <source>
        <dbReference type="ARBA" id="ARBA00022491"/>
    </source>
</evidence>
<sequence>MTTHTLTSQAAPSGYRSGTAARLTGVPVETLRVWERRYSVVGPRMSERGQRLYSSDDIQRLTLIKQLVDAGYPIGSVARLPTTTLQDMRTPSEPPSRSFKVGVAGTFMASPTVIDALKSGPLEVVCHSMMPQQAADIFEDAHVDAVIVELPTLTEATSTLITNIQKSCDARQAIVLYRFAPGKVIRRLRQSGFKVARASSDPREIATLCQTLLQSPVNPDIATRLPVNNETPPRQRFNDEQLSAFLASANNPYCECPRHLVELILSLNSFEAYSAECVTRSPEDAGLHRDLQRTAGHARALLENALERVAEVEGWQ</sequence>
<dbReference type="SUPFAM" id="SSF46955">
    <property type="entry name" value="Putative DNA-binding domain"/>
    <property type="match status" value="1"/>
</dbReference>
<name>A0A842HNL6_9BURK</name>
<dbReference type="InterPro" id="IPR000551">
    <property type="entry name" value="MerR-type_HTH_dom"/>
</dbReference>
<dbReference type="CDD" id="cd01104">
    <property type="entry name" value="HTH_MlrA-CarA"/>
    <property type="match status" value="1"/>
</dbReference>
<evidence type="ECO:0000256" key="3">
    <source>
        <dbReference type="ARBA" id="ARBA00023125"/>
    </source>
</evidence>
<dbReference type="Proteomes" id="UP000545386">
    <property type="component" value="Unassembled WGS sequence"/>
</dbReference>
<dbReference type="SMART" id="SM00422">
    <property type="entry name" value="HTH_MERR"/>
    <property type="match status" value="1"/>
</dbReference>
<keyword evidence="1" id="KW-0678">Repressor</keyword>
<evidence type="ECO:0000313" key="7">
    <source>
        <dbReference type="Proteomes" id="UP000545386"/>
    </source>
</evidence>
<dbReference type="GO" id="GO:0003700">
    <property type="term" value="F:DNA-binding transcription factor activity"/>
    <property type="evidence" value="ECO:0007669"/>
    <property type="project" value="InterPro"/>
</dbReference>
<evidence type="ECO:0000256" key="4">
    <source>
        <dbReference type="ARBA" id="ARBA00023163"/>
    </source>
</evidence>
<feature type="domain" description="HTH merR-type" evidence="5">
    <location>
        <begin position="14"/>
        <end position="83"/>
    </location>
</feature>
<evidence type="ECO:0000313" key="6">
    <source>
        <dbReference type="EMBL" id="MBC2769873.1"/>
    </source>
</evidence>
<comment type="caution">
    <text evidence="6">The sequence shown here is derived from an EMBL/GenBank/DDBJ whole genome shotgun (WGS) entry which is preliminary data.</text>
</comment>
<accession>A0A842HNL6</accession>
<organism evidence="6 7">
    <name type="scientific">Pusillimonas minor</name>
    <dbReference type="NCBI Taxonomy" id="2697024"/>
    <lineage>
        <taxon>Bacteria</taxon>
        <taxon>Pseudomonadati</taxon>
        <taxon>Pseudomonadota</taxon>
        <taxon>Betaproteobacteria</taxon>
        <taxon>Burkholderiales</taxon>
        <taxon>Alcaligenaceae</taxon>
        <taxon>Pusillimonas</taxon>
    </lineage>
</organism>
<dbReference type="InterPro" id="IPR047057">
    <property type="entry name" value="MerR_fam"/>
</dbReference>
<dbReference type="Pfam" id="PF13411">
    <property type="entry name" value="MerR_1"/>
    <property type="match status" value="1"/>
</dbReference>
<dbReference type="PANTHER" id="PTHR30204">
    <property type="entry name" value="REDOX-CYCLING DRUG-SENSING TRANSCRIPTIONAL ACTIVATOR SOXR"/>
    <property type="match status" value="1"/>
</dbReference>